<dbReference type="Pfam" id="PF00155">
    <property type="entry name" value="Aminotran_1_2"/>
    <property type="match status" value="1"/>
</dbReference>
<evidence type="ECO:0000313" key="7">
    <source>
        <dbReference type="EMBL" id="KHM45074.1"/>
    </source>
</evidence>
<accession>A0A0B2JBC8</accession>
<dbReference type="STRING" id="82374.NZ47_14020"/>
<dbReference type="Gene3D" id="3.90.1150.10">
    <property type="entry name" value="Aspartate Aminotransferase, domain 1"/>
    <property type="match status" value="1"/>
</dbReference>
<reference evidence="7 8" key="1">
    <citation type="journal article" date="2013" name="PLoS ONE">
        <title>Identification and characterization of three novel lipases belonging to families II and V from Anaerovibrio lipolyticus 5ST.</title>
        <authorList>
            <person name="Prive F."/>
            <person name="Kaderbhai N.N."/>
            <person name="Girdwood S."/>
            <person name="Worgan H.J."/>
            <person name="Pinloche E."/>
            <person name="Scollan N.D."/>
            <person name="Huws S.A."/>
            <person name="Newbold C.J."/>
        </authorList>
    </citation>
    <scope>NUCLEOTIDE SEQUENCE [LARGE SCALE GENOMIC DNA]</scope>
    <source>
        <strain evidence="7 8">5S</strain>
    </source>
</reference>
<dbReference type="eggNOG" id="COG1168">
    <property type="taxonomic scope" value="Bacteria"/>
</dbReference>
<dbReference type="InterPro" id="IPR015422">
    <property type="entry name" value="PyrdxlP-dep_Trfase_small"/>
</dbReference>
<dbReference type="PANTHER" id="PTHR43525:SF1">
    <property type="entry name" value="PROTEIN MALY"/>
    <property type="match status" value="1"/>
</dbReference>
<evidence type="ECO:0000256" key="3">
    <source>
        <dbReference type="ARBA" id="ARBA00022898"/>
    </source>
</evidence>
<dbReference type="GO" id="GO:0030170">
    <property type="term" value="F:pyridoxal phosphate binding"/>
    <property type="evidence" value="ECO:0007669"/>
    <property type="project" value="InterPro"/>
</dbReference>
<organism evidence="7 8">
    <name type="scientific">Anaerovibrio lipolyticus</name>
    <dbReference type="NCBI Taxonomy" id="82374"/>
    <lineage>
        <taxon>Bacteria</taxon>
        <taxon>Bacillati</taxon>
        <taxon>Bacillota</taxon>
        <taxon>Negativicutes</taxon>
        <taxon>Selenomonadales</taxon>
        <taxon>Selenomonadaceae</taxon>
        <taxon>Anaerovibrio</taxon>
    </lineage>
</organism>
<keyword evidence="7" id="KW-0808">Transferase</keyword>
<dbReference type="InterPro" id="IPR004839">
    <property type="entry name" value="Aminotransferase_I/II_large"/>
</dbReference>
<dbReference type="NCBIfam" id="TIGR04350">
    <property type="entry name" value="C_S_lyase_PatB"/>
    <property type="match status" value="1"/>
</dbReference>
<dbReference type="InterPro" id="IPR015421">
    <property type="entry name" value="PyrdxlP-dep_Trfase_major"/>
</dbReference>
<protein>
    <recommendedName>
        <fullName evidence="2">cysteine-S-conjugate beta-lyase</fullName>
        <ecNumber evidence="2">4.4.1.13</ecNumber>
    </recommendedName>
</protein>
<name>A0A0B2JBC8_9FIRM</name>
<gene>
    <name evidence="7" type="ORF">NZ47_14020</name>
</gene>
<dbReference type="EMBL" id="JSCE01000265">
    <property type="protein sequence ID" value="KHM45074.1"/>
    <property type="molecule type" value="Genomic_DNA"/>
</dbReference>
<evidence type="ECO:0000259" key="6">
    <source>
        <dbReference type="Pfam" id="PF00155"/>
    </source>
</evidence>
<dbReference type="Gene3D" id="3.40.640.10">
    <property type="entry name" value="Type I PLP-dependent aspartate aminotransferase-like (Major domain)"/>
    <property type="match status" value="1"/>
</dbReference>
<proteinExistence type="inferred from homology"/>
<dbReference type="InterPro" id="IPR051798">
    <property type="entry name" value="Class-II_PLP-Dep_Aminotrans"/>
</dbReference>
<evidence type="ECO:0000256" key="4">
    <source>
        <dbReference type="ARBA" id="ARBA00023239"/>
    </source>
</evidence>
<dbReference type="AlphaFoldDB" id="A0A0B2JBC8"/>
<dbReference type="SUPFAM" id="SSF53383">
    <property type="entry name" value="PLP-dependent transferases"/>
    <property type="match status" value="1"/>
</dbReference>
<comment type="caution">
    <text evidence="7">The sequence shown here is derived from an EMBL/GenBank/DDBJ whole genome shotgun (WGS) entry which is preliminary data.</text>
</comment>
<evidence type="ECO:0000256" key="5">
    <source>
        <dbReference type="ARBA" id="ARBA00037974"/>
    </source>
</evidence>
<keyword evidence="7" id="KW-0032">Aminotransferase</keyword>
<evidence type="ECO:0000256" key="2">
    <source>
        <dbReference type="ARBA" id="ARBA00012224"/>
    </source>
</evidence>
<dbReference type="CDD" id="cd00609">
    <property type="entry name" value="AAT_like"/>
    <property type="match status" value="1"/>
</dbReference>
<dbReference type="EC" id="4.4.1.13" evidence="2"/>
<dbReference type="GO" id="GO:0008483">
    <property type="term" value="F:transaminase activity"/>
    <property type="evidence" value="ECO:0007669"/>
    <property type="project" value="UniProtKB-KW"/>
</dbReference>
<comment type="cofactor">
    <cofactor evidence="1">
        <name>pyridoxal 5'-phosphate</name>
        <dbReference type="ChEBI" id="CHEBI:597326"/>
    </cofactor>
</comment>
<keyword evidence="3" id="KW-0663">Pyridoxal phosphate</keyword>
<evidence type="ECO:0000256" key="1">
    <source>
        <dbReference type="ARBA" id="ARBA00001933"/>
    </source>
</evidence>
<dbReference type="RefSeq" id="WP_039212398.1">
    <property type="nucleotide sequence ID" value="NZ_JSCE01000265.1"/>
</dbReference>
<dbReference type="InterPro" id="IPR027619">
    <property type="entry name" value="C-S_lyase_PatB-like"/>
</dbReference>
<feature type="domain" description="Aminotransferase class I/classII large" evidence="6">
    <location>
        <begin position="50"/>
        <end position="392"/>
    </location>
</feature>
<evidence type="ECO:0000313" key="8">
    <source>
        <dbReference type="Proteomes" id="UP000030993"/>
    </source>
</evidence>
<dbReference type="Proteomes" id="UP000030993">
    <property type="component" value="Unassembled WGS sequence"/>
</dbReference>
<dbReference type="InterPro" id="IPR015424">
    <property type="entry name" value="PyrdxlP-dep_Trfase"/>
</dbReference>
<keyword evidence="8" id="KW-1185">Reference proteome</keyword>
<dbReference type="PANTHER" id="PTHR43525">
    <property type="entry name" value="PROTEIN MALY"/>
    <property type="match status" value="1"/>
</dbReference>
<sequence>MKFDFDEIVDRQNTNALNTDGFRGYIFHAGPEKVFPYKDEDFVRMWVADMEFATPQPIIDAVKSRLDRRIMGYTMMFKDDYYNSFSAWCNKMYDWSFPKEELTFSAGVIPALYQLIELLVAKDEKVIIHTPAYGYFQHAAEYNGVEYIKAPLLKEKGEFTIDFDDLEKIAADPKVKLLIWCNPHNPSGRVWTEAELKRVAEIVEKNDLWIISDEIHCDLLRTGVKHIPTAKVMPDYQRLITCMSASKTFNMAGLMFSNIIIRDKKLRQDFKGRDKNIGMLNPLSIAAHQAAYEHCGEWLKELKEYLDANFRYVDNFLKDKLPEAVFKIPDATYLAWVDMGKCLPGVKNLADFFANKAGVLLEGGDDLFVGNAKGYIRLNLAMPQAIIAKGLDRMYKAICDYRS</sequence>
<keyword evidence="4" id="KW-0456">Lyase</keyword>
<comment type="similarity">
    <text evidence="5">Belongs to the class-II pyridoxal-phosphate-dependent aminotransferase family. MalY/PatB cystathionine beta-lyase subfamily.</text>
</comment>
<dbReference type="GO" id="GO:0047804">
    <property type="term" value="F:cysteine-S-conjugate beta-lyase activity"/>
    <property type="evidence" value="ECO:0007669"/>
    <property type="project" value="UniProtKB-EC"/>
</dbReference>